<reference evidence="2 3" key="1">
    <citation type="submission" date="2020-07" db="EMBL/GenBank/DDBJ databases">
        <title>Genomic Encyclopedia of Type Strains, Phase IV (KMG-V): Genome sequencing to study the core and pangenomes of soil and plant-associated prokaryotes.</title>
        <authorList>
            <person name="Whitman W."/>
        </authorList>
    </citation>
    <scope>NUCLEOTIDE SEQUENCE [LARGE SCALE GENOMIC DNA]</scope>
    <source>
        <strain evidence="2 3">AN3</strain>
    </source>
</reference>
<dbReference type="EMBL" id="JACGXN010000004">
    <property type="protein sequence ID" value="MBA8879557.1"/>
    <property type="molecule type" value="Genomic_DNA"/>
</dbReference>
<dbReference type="Proteomes" id="UP000549052">
    <property type="component" value="Unassembled WGS sequence"/>
</dbReference>
<comment type="caution">
    <text evidence="2">The sequence shown here is derived from an EMBL/GenBank/DDBJ whole genome shotgun (WGS) entry which is preliminary data.</text>
</comment>
<sequence>MVTQIAPVGGVSQHQLVEPISANQQNIYEHVATTIQSMPHGASPVDVGRSLGTAFKTVADRLESGRVEVQRFFASGDGTEATAGQSKDHQSSLNKDKMGNLIQGLTMSFDLMQRQHMIANVPVQLTTSVRETTRGGG</sequence>
<evidence type="ECO:0000313" key="2">
    <source>
        <dbReference type="EMBL" id="MBA8879557.1"/>
    </source>
</evidence>
<proteinExistence type="predicted"/>
<feature type="compositionally biased region" description="Basic and acidic residues" evidence="1">
    <location>
        <begin position="86"/>
        <end position="95"/>
    </location>
</feature>
<dbReference type="RefSeq" id="WP_182550191.1">
    <property type="nucleotide sequence ID" value="NZ_JACGXN010000004.1"/>
</dbReference>
<organism evidence="2 3">
    <name type="scientific">Phyllobacterium myrsinacearum</name>
    <dbReference type="NCBI Taxonomy" id="28101"/>
    <lineage>
        <taxon>Bacteria</taxon>
        <taxon>Pseudomonadati</taxon>
        <taxon>Pseudomonadota</taxon>
        <taxon>Alphaproteobacteria</taxon>
        <taxon>Hyphomicrobiales</taxon>
        <taxon>Phyllobacteriaceae</taxon>
        <taxon>Phyllobacterium</taxon>
    </lineage>
</organism>
<feature type="region of interest" description="Disordered" evidence="1">
    <location>
        <begin position="75"/>
        <end position="95"/>
    </location>
</feature>
<name>A0A839ET00_9HYPH</name>
<keyword evidence="3" id="KW-1185">Reference proteome</keyword>
<accession>A0A839ET00</accession>
<dbReference type="AlphaFoldDB" id="A0A839ET00"/>
<gene>
    <name evidence="2" type="ORF">FHW16_003276</name>
</gene>
<evidence type="ECO:0000313" key="3">
    <source>
        <dbReference type="Proteomes" id="UP000549052"/>
    </source>
</evidence>
<evidence type="ECO:0000256" key="1">
    <source>
        <dbReference type="SAM" id="MobiDB-lite"/>
    </source>
</evidence>
<protein>
    <submittedName>
        <fullName evidence="2">Uncharacterized protein</fullName>
    </submittedName>
</protein>